<protein>
    <submittedName>
        <fullName evidence="5">Hsp20/alpha crystallin family protein</fullName>
    </submittedName>
</protein>
<dbReference type="InterPro" id="IPR007052">
    <property type="entry name" value="CS_dom"/>
</dbReference>
<comment type="similarity">
    <text evidence="1 2">Belongs to the small heat shock protein (HSP20) family.</text>
</comment>
<evidence type="ECO:0000313" key="6">
    <source>
        <dbReference type="Proteomes" id="UP001215956"/>
    </source>
</evidence>
<dbReference type="SUPFAM" id="SSF49764">
    <property type="entry name" value="HSP20-like chaperones"/>
    <property type="match status" value="1"/>
</dbReference>
<organism evidence="5 6">
    <name type="scientific">Candidatus Methanocrinis alkalitolerans</name>
    <dbReference type="NCBI Taxonomy" id="3033395"/>
    <lineage>
        <taxon>Archaea</taxon>
        <taxon>Methanobacteriati</taxon>
        <taxon>Methanobacteriota</taxon>
        <taxon>Stenosarchaea group</taxon>
        <taxon>Methanomicrobia</taxon>
        <taxon>Methanotrichales</taxon>
        <taxon>Methanotrichaceae</taxon>
        <taxon>Methanocrinis</taxon>
    </lineage>
</organism>
<comment type="caution">
    <text evidence="5">The sequence shown here is derived from an EMBL/GenBank/DDBJ whole genome shotgun (WGS) entry which is preliminary data.</text>
</comment>
<keyword evidence="6" id="KW-1185">Reference proteome</keyword>
<evidence type="ECO:0000259" key="3">
    <source>
        <dbReference type="PROSITE" id="PS01031"/>
    </source>
</evidence>
<accession>A0ABT5XD73</accession>
<dbReference type="InterPro" id="IPR008978">
    <property type="entry name" value="HSP20-like_chaperone"/>
</dbReference>
<gene>
    <name evidence="5" type="ORF">P0O24_03490</name>
</gene>
<dbReference type="CDD" id="cd06464">
    <property type="entry name" value="ACD_sHsps-like"/>
    <property type="match status" value="1"/>
</dbReference>
<feature type="domain" description="SHSP" evidence="3">
    <location>
        <begin position="37"/>
        <end position="144"/>
    </location>
</feature>
<dbReference type="Proteomes" id="UP001215956">
    <property type="component" value="Unassembled WGS sequence"/>
</dbReference>
<dbReference type="InterPro" id="IPR002068">
    <property type="entry name" value="A-crystallin/Hsp20_dom"/>
</dbReference>
<evidence type="ECO:0000256" key="1">
    <source>
        <dbReference type="PROSITE-ProRule" id="PRU00285"/>
    </source>
</evidence>
<sequence>MREDAERMVGRAVIESMKRSVQAKDVFRKMLGDAAESLHDFGDMPAVDVIDSPEEVVIFVDLPGTKKELIDLAVTEDAIAVKAKFERPSGTYLTRERAESETSRKVKLSCEVKPEQVRAKYEDGVLEVHLPKLIVVKPKSVPIE</sequence>
<dbReference type="RefSeq" id="WP_316968351.1">
    <property type="nucleotide sequence ID" value="NZ_JARFPL010000008.1"/>
</dbReference>
<dbReference type="PANTHER" id="PTHR11527">
    <property type="entry name" value="HEAT-SHOCK PROTEIN 20 FAMILY MEMBER"/>
    <property type="match status" value="1"/>
</dbReference>
<feature type="domain" description="CS" evidence="4">
    <location>
        <begin position="42"/>
        <end position="144"/>
    </location>
</feature>
<evidence type="ECO:0000259" key="4">
    <source>
        <dbReference type="PROSITE" id="PS51203"/>
    </source>
</evidence>
<evidence type="ECO:0000313" key="5">
    <source>
        <dbReference type="EMBL" id="MDF0592642.1"/>
    </source>
</evidence>
<dbReference type="Gene3D" id="2.60.40.790">
    <property type="match status" value="1"/>
</dbReference>
<dbReference type="EMBL" id="JARFPL010000008">
    <property type="protein sequence ID" value="MDF0592642.1"/>
    <property type="molecule type" value="Genomic_DNA"/>
</dbReference>
<dbReference type="PROSITE" id="PS01031">
    <property type="entry name" value="SHSP"/>
    <property type="match status" value="1"/>
</dbReference>
<dbReference type="PROSITE" id="PS51203">
    <property type="entry name" value="CS"/>
    <property type="match status" value="1"/>
</dbReference>
<proteinExistence type="inferred from homology"/>
<dbReference type="Pfam" id="PF00011">
    <property type="entry name" value="HSP20"/>
    <property type="match status" value="1"/>
</dbReference>
<reference evidence="5 6" key="1">
    <citation type="submission" date="2023-03" db="EMBL/GenBank/DDBJ databases">
        <title>Whole genome sequencing of Methanotrichaceae archaeon M04Ac.</title>
        <authorList>
            <person name="Khomyakova M.A."/>
            <person name="Merkel A.Y."/>
            <person name="Slobodkin A.I."/>
        </authorList>
    </citation>
    <scope>NUCLEOTIDE SEQUENCE [LARGE SCALE GENOMIC DNA]</scope>
    <source>
        <strain evidence="5 6">M04Ac</strain>
    </source>
</reference>
<name>A0ABT5XD73_9EURY</name>
<dbReference type="InterPro" id="IPR031107">
    <property type="entry name" value="Small_HSP"/>
</dbReference>
<evidence type="ECO:0000256" key="2">
    <source>
        <dbReference type="RuleBase" id="RU003616"/>
    </source>
</evidence>